<organism evidence="4 5">
    <name type="scientific">Balaenoptera physalus</name>
    <name type="common">Fin whale</name>
    <name type="synonym">Balaena physalus</name>
    <dbReference type="NCBI Taxonomy" id="9770"/>
    <lineage>
        <taxon>Eukaryota</taxon>
        <taxon>Metazoa</taxon>
        <taxon>Chordata</taxon>
        <taxon>Craniata</taxon>
        <taxon>Vertebrata</taxon>
        <taxon>Euteleostomi</taxon>
        <taxon>Mammalia</taxon>
        <taxon>Eutheria</taxon>
        <taxon>Laurasiatheria</taxon>
        <taxon>Artiodactyla</taxon>
        <taxon>Whippomorpha</taxon>
        <taxon>Cetacea</taxon>
        <taxon>Mysticeti</taxon>
        <taxon>Balaenopteridae</taxon>
        <taxon>Balaenoptera</taxon>
    </lineage>
</organism>
<evidence type="ECO:0000313" key="5">
    <source>
        <dbReference type="Proteomes" id="UP000437017"/>
    </source>
</evidence>
<dbReference type="InterPro" id="IPR016437">
    <property type="entry name" value="MCT-1/Tma20"/>
</dbReference>
<dbReference type="InterPro" id="IPR036974">
    <property type="entry name" value="PUA_sf"/>
</dbReference>
<dbReference type="GO" id="GO:0003723">
    <property type="term" value="F:RNA binding"/>
    <property type="evidence" value="ECO:0007669"/>
    <property type="project" value="InterPro"/>
</dbReference>
<dbReference type="AlphaFoldDB" id="A0A643BLN9"/>
<dbReference type="Proteomes" id="UP000437017">
    <property type="component" value="Unassembled WGS sequence"/>
</dbReference>
<keyword evidence="2" id="KW-0341">Growth regulation</keyword>
<feature type="domain" description="PUA" evidence="3">
    <location>
        <begin position="35"/>
        <end position="102"/>
    </location>
</feature>
<keyword evidence="5" id="KW-1185">Reference proteome</keyword>
<dbReference type="Gene3D" id="2.30.130.10">
    <property type="entry name" value="PUA domain"/>
    <property type="match status" value="1"/>
</dbReference>
<dbReference type="PANTHER" id="PTHR22798:SF0">
    <property type="entry name" value="MALIGNANT T-CELL-AMPLIFIED SEQUENCE 1"/>
    <property type="match status" value="1"/>
</dbReference>
<dbReference type="OrthoDB" id="10249667at2759"/>
<reference evidence="4 5" key="1">
    <citation type="journal article" date="2019" name="PLoS ONE">
        <title>Genomic analyses reveal an absence of contemporary introgressive admixture between fin whales and blue whales, despite known hybrids.</title>
        <authorList>
            <person name="Westbury M.V."/>
            <person name="Petersen B."/>
            <person name="Lorenzen E.D."/>
        </authorList>
    </citation>
    <scope>NUCLEOTIDE SEQUENCE [LARGE SCALE GENOMIC DNA]</scope>
    <source>
        <strain evidence="4">FinWhale-01</strain>
    </source>
</reference>
<dbReference type="PROSITE" id="PS50890">
    <property type="entry name" value="PUA"/>
    <property type="match status" value="1"/>
</dbReference>
<dbReference type="NCBIfam" id="TIGR00451">
    <property type="entry name" value="unchar_dom_2"/>
    <property type="match status" value="1"/>
</dbReference>
<comment type="similarity">
    <text evidence="1">Belongs to the MCTS1 family.</text>
</comment>
<dbReference type="InterPro" id="IPR002478">
    <property type="entry name" value="PUA"/>
</dbReference>
<proteinExistence type="inferred from homology"/>
<dbReference type="GO" id="GO:0001731">
    <property type="term" value="P:formation of translation preinitiation complex"/>
    <property type="evidence" value="ECO:0007669"/>
    <property type="project" value="TreeGrafter"/>
</dbReference>
<dbReference type="InterPro" id="IPR004521">
    <property type="entry name" value="Uncharacterised_CHP00451"/>
</dbReference>
<dbReference type="SUPFAM" id="SSF88697">
    <property type="entry name" value="PUA domain-like"/>
    <property type="match status" value="1"/>
</dbReference>
<evidence type="ECO:0000259" key="3">
    <source>
        <dbReference type="Pfam" id="PF01472"/>
    </source>
</evidence>
<evidence type="ECO:0000256" key="1">
    <source>
        <dbReference type="ARBA" id="ARBA00008955"/>
    </source>
</evidence>
<accession>A0A643BLN9</accession>
<evidence type="ECO:0000313" key="4">
    <source>
        <dbReference type="EMBL" id="KAB0388555.1"/>
    </source>
</evidence>
<dbReference type="PANTHER" id="PTHR22798">
    <property type="entry name" value="MCT-1 PROTEIN"/>
    <property type="match status" value="1"/>
</dbReference>
<dbReference type="Pfam" id="PF01472">
    <property type="entry name" value="PUA"/>
    <property type="match status" value="1"/>
</dbReference>
<sequence length="116" mass="12362">MTGELLYLEKEKGRFIQSQGYSTQKEIKKTLFPHQQVDKGAIKFVLRGVDITCVGLTSPGAKLCSTAADRIVAIEAEGKQLALGAAVLKMSADDAEKVNTATGIETCIILKMGCGT</sequence>
<protein>
    <recommendedName>
        <fullName evidence="3">PUA domain-containing protein</fullName>
    </recommendedName>
</protein>
<name>A0A643BLN9_BALPH</name>
<comment type="caution">
    <text evidence="4">The sequence shown here is derived from an EMBL/GenBank/DDBJ whole genome shotgun (WGS) entry which is preliminary data.</text>
</comment>
<dbReference type="EMBL" id="SGJD01018443">
    <property type="protein sequence ID" value="KAB0388555.1"/>
    <property type="molecule type" value="Genomic_DNA"/>
</dbReference>
<gene>
    <name evidence="4" type="ORF">E2I00_011130</name>
</gene>
<evidence type="ECO:0000256" key="2">
    <source>
        <dbReference type="ARBA" id="ARBA00022604"/>
    </source>
</evidence>
<dbReference type="InterPro" id="IPR015947">
    <property type="entry name" value="PUA-like_sf"/>
</dbReference>